<evidence type="ECO:0000313" key="7">
    <source>
        <dbReference type="Proteomes" id="UP000087171"/>
    </source>
</evidence>
<keyword evidence="3" id="KW-0934">Plastid</keyword>
<name>A0A1S2XVW1_CICAR</name>
<dbReference type="SMR" id="A0A1S2XVW1"/>
<proteinExistence type="inferred from homology"/>
<keyword evidence="4" id="KW-0809">Transit peptide</keyword>
<dbReference type="GeneID" id="101501587"/>
<reference evidence="7" key="1">
    <citation type="journal article" date="2013" name="Nat. Biotechnol.">
        <title>Draft genome sequence of chickpea (Cicer arietinum) provides a resource for trait improvement.</title>
        <authorList>
            <person name="Varshney R.K."/>
            <person name="Song C."/>
            <person name="Saxena R.K."/>
            <person name="Azam S."/>
            <person name="Yu S."/>
            <person name="Sharpe A.G."/>
            <person name="Cannon S."/>
            <person name="Baek J."/>
            <person name="Rosen B.D."/>
            <person name="Tar'an B."/>
            <person name="Millan T."/>
            <person name="Zhang X."/>
            <person name="Ramsay L.D."/>
            <person name="Iwata A."/>
            <person name="Wang Y."/>
            <person name="Nelson W."/>
            <person name="Farmer A.D."/>
            <person name="Gaur P.M."/>
            <person name="Soderlund C."/>
            <person name="Penmetsa R.V."/>
            <person name="Xu C."/>
            <person name="Bharti A.K."/>
            <person name="He W."/>
            <person name="Winter P."/>
            <person name="Zhao S."/>
            <person name="Hane J.K."/>
            <person name="Carrasquilla-Garcia N."/>
            <person name="Condie J.A."/>
            <person name="Upadhyaya H.D."/>
            <person name="Luo M.C."/>
            <person name="Thudi M."/>
            <person name="Gowda C.L."/>
            <person name="Singh N.P."/>
            <person name="Lichtenzveig J."/>
            <person name="Gali K.K."/>
            <person name="Rubio J."/>
            <person name="Nadarajan N."/>
            <person name="Dolezel J."/>
            <person name="Bansal K.C."/>
            <person name="Xu X."/>
            <person name="Edwards D."/>
            <person name="Zhang G."/>
            <person name="Kahl G."/>
            <person name="Gil J."/>
            <person name="Singh K.B."/>
            <person name="Datta S.K."/>
            <person name="Jackson S.A."/>
            <person name="Wang J."/>
            <person name="Cook D.R."/>
        </authorList>
    </citation>
    <scope>NUCLEOTIDE SEQUENCE [LARGE SCALE GENOMIC DNA]</scope>
    <source>
        <strain evidence="7">cv. CDC Frontier</strain>
    </source>
</reference>
<dbReference type="eggNOG" id="ENOG502QVEU">
    <property type="taxonomic scope" value="Eukaryota"/>
</dbReference>
<dbReference type="Proteomes" id="UP000087171">
    <property type="component" value="Chromosome Ca4"/>
</dbReference>
<evidence type="ECO:0000256" key="2">
    <source>
        <dbReference type="ARBA" id="ARBA00005845"/>
    </source>
</evidence>
<evidence type="ECO:0000256" key="4">
    <source>
        <dbReference type="ARBA" id="ARBA00022946"/>
    </source>
</evidence>
<feature type="domain" description="Plastid lipid-associated protein/fibrillin conserved" evidence="6">
    <location>
        <begin position="83"/>
        <end position="278"/>
    </location>
</feature>
<dbReference type="PANTHER" id="PTHR31906">
    <property type="entry name" value="PLASTID-LIPID-ASSOCIATED PROTEIN 4, CHLOROPLASTIC-RELATED"/>
    <property type="match status" value="1"/>
</dbReference>
<feature type="region of interest" description="Disordered" evidence="5">
    <location>
        <begin position="1"/>
        <end position="30"/>
    </location>
</feature>
<comment type="subcellular location">
    <subcellularLocation>
        <location evidence="1">Plastid</location>
    </subcellularLocation>
</comment>
<dbReference type="STRING" id="3827.A0A1S2XVW1"/>
<evidence type="ECO:0000256" key="3">
    <source>
        <dbReference type="ARBA" id="ARBA00022640"/>
    </source>
</evidence>
<evidence type="ECO:0000259" key="6">
    <source>
        <dbReference type="Pfam" id="PF04755"/>
    </source>
</evidence>
<evidence type="ECO:0000256" key="5">
    <source>
        <dbReference type="SAM" id="MobiDB-lite"/>
    </source>
</evidence>
<protein>
    <submittedName>
        <fullName evidence="8">Plastid-lipid-associated protein 6, chloroplastic</fullName>
    </submittedName>
</protein>
<dbReference type="InterPro" id="IPR039633">
    <property type="entry name" value="PAP"/>
</dbReference>
<dbReference type="GO" id="GO:0009536">
    <property type="term" value="C:plastid"/>
    <property type="evidence" value="ECO:0007669"/>
    <property type="project" value="UniProtKB-SubCell"/>
</dbReference>
<reference evidence="8" key="2">
    <citation type="submission" date="2025-08" db="UniProtKB">
        <authorList>
            <consortium name="RefSeq"/>
        </authorList>
    </citation>
    <scope>IDENTIFICATION</scope>
    <source>
        <tissue evidence="8">Etiolated seedlings</tissue>
    </source>
</reference>
<dbReference type="InterPro" id="IPR006843">
    <property type="entry name" value="PAP/fibrillin_dom"/>
</dbReference>
<evidence type="ECO:0000256" key="1">
    <source>
        <dbReference type="ARBA" id="ARBA00004474"/>
    </source>
</evidence>
<dbReference type="Pfam" id="PF04755">
    <property type="entry name" value="PAP_fibrillin"/>
    <property type="match status" value="1"/>
</dbReference>
<keyword evidence="7" id="KW-1185">Reference proteome</keyword>
<dbReference type="KEGG" id="cam:101501587"/>
<dbReference type="PaxDb" id="3827-XP_004495358.1"/>
<dbReference type="OrthoDB" id="203682at2759"/>
<accession>A0A1S2XVW1</accession>
<evidence type="ECO:0000313" key="8">
    <source>
        <dbReference type="RefSeq" id="XP_004495358.1"/>
    </source>
</evidence>
<gene>
    <name evidence="8" type="primary">LOC101501587</name>
</gene>
<organism evidence="7 8">
    <name type="scientific">Cicer arietinum</name>
    <name type="common">Chickpea</name>
    <name type="synonym">Garbanzo</name>
    <dbReference type="NCBI Taxonomy" id="3827"/>
    <lineage>
        <taxon>Eukaryota</taxon>
        <taxon>Viridiplantae</taxon>
        <taxon>Streptophyta</taxon>
        <taxon>Embryophyta</taxon>
        <taxon>Tracheophyta</taxon>
        <taxon>Spermatophyta</taxon>
        <taxon>Magnoliopsida</taxon>
        <taxon>eudicotyledons</taxon>
        <taxon>Gunneridae</taxon>
        <taxon>Pentapetalae</taxon>
        <taxon>rosids</taxon>
        <taxon>fabids</taxon>
        <taxon>Fabales</taxon>
        <taxon>Fabaceae</taxon>
        <taxon>Papilionoideae</taxon>
        <taxon>50 kb inversion clade</taxon>
        <taxon>NPAAA clade</taxon>
        <taxon>Hologalegina</taxon>
        <taxon>IRL clade</taxon>
        <taxon>Cicereae</taxon>
        <taxon>Cicer</taxon>
    </lineage>
</organism>
<dbReference type="RefSeq" id="XP_004495358.1">
    <property type="nucleotide sequence ID" value="XM_004495301.3"/>
</dbReference>
<comment type="similarity">
    <text evidence="2">Belongs to the PAP/fibrillin family.</text>
</comment>
<dbReference type="AlphaFoldDB" id="A0A1S2XVW1"/>
<sequence length="281" mass="30430">MASLNLLPNPSTSLSRSLPFSSSSSPSSSSCFYPRGFVPRRNFHAFTPKGNNHLKPFLVVKSAVDEAPVAEPLPFPFGESISSLKLNLLSAVSGLNRGLAANEEDLEKADAAAKKLEAAGGLVDLGDDLDKLQGRWKLIYSSAFSSRTLGGSRPGPPTGRLLPITLGQVFQRIDILSKDFDNIVELQLGAPWPLPPLEVTATLAHKFELIGSSKIKIIFEKTTVKTTGNFSQLPPFDVPRIPDAFRPSSNKGSSDFEVTYLDADFRVTRGDKGELRVFVIS</sequence>